<dbReference type="PANTHER" id="PTHR34293">
    <property type="entry name" value="HTH-TYPE TRANSCRIPTIONAL REGULATOR TRMBL2"/>
    <property type="match status" value="1"/>
</dbReference>
<evidence type="ECO:0000313" key="4">
    <source>
        <dbReference type="Proteomes" id="UP000231581"/>
    </source>
</evidence>
<reference evidence="3 4" key="1">
    <citation type="submission" date="2017-09" db="EMBL/GenBank/DDBJ databases">
        <title>Depth-based differentiation of microbial function through sediment-hosted aquifers and enrichment of novel symbionts in the deep terrestrial subsurface.</title>
        <authorList>
            <person name="Probst A.J."/>
            <person name="Ladd B."/>
            <person name="Jarett J.K."/>
            <person name="Geller-Mcgrath D.E."/>
            <person name="Sieber C.M."/>
            <person name="Emerson J.B."/>
            <person name="Anantharaman K."/>
            <person name="Thomas B.C."/>
            <person name="Malmstrom R."/>
            <person name="Stieglmeier M."/>
            <person name="Klingl A."/>
            <person name="Woyke T."/>
            <person name="Ryan C.M."/>
            <person name="Banfield J.F."/>
        </authorList>
    </citation>
    <scope>NUCLEOTIDE SEQUENCE [LARGE SCALE GENOMIC DNA]</scope>
    <source>
        <strain evidence="3">CG22_combo_CG10-13_8_21_14_all_47_17</strain>
    </source>
</reference>
<proteinExistence type="predicted"/>
<evidence type="ECO:0000256" key="1">
    <source>
        <dbReference type="SAM" id="Coils"/>
    </source>
</evidence>
<feature type="coiled-coil region" evidence="1">
    <location>
        <begin position="79"/>
        <end position="106"/>
    </location>
</feature>
<name>A0A2H0BUN6_9BACT</name>
<feature type="domain" description="Transcription regulator TrmB N-terminal" evidence="2">
    <location>
        <begin position="8"/>
        <end position="75"/>
    </location>
</feature>
<dbReference type="AlphaFoldDB" id="A0A2H0BUN6"/>
<gene>
    <name evidence="3" type="ORF">COX00_01440</name>
</gene>
<keyword evidence="1" id="KW-0175">Coiled coil</keyword>
<protein>
    <recommendedName>
        <fullName evidence="2">Transcription regulator TrmB N-terminal domain-containing protein</fullName>
    </recommendedName>
</protein>
<dbReference type="Gene3D" id="1.10.10.10">
    <property type="entry name" value="Winged helix-like DNA-binding domain superfamily/Winged helix DNA-binding domain"/>
    <property type="match status" value="1"/>
</dbReference>
<evidence type="ECO:0000313" key="3">
    <source>
        <dbReference type="EMBL" id="PIP60760.1"/>
    </source>
</evidence>
<sequence>MKEINSILKSLGLAESEIKIYLATLKHGASTVVQLAKYTELSRQACYVGIEQMTDRGLMSSVQHGKKRLFSAEPPDKLLAYAKRKELEMKERIDDLKEQLPKLKLQIGGEKPVIRLYEGKESIQAFLADLQKDRPKEVYEIADADAFNALVPTEEVAPTRNLLARIRSKVHTIYAKTGDFLTPKPEARHILPNDMKDFKSNITVYGNKVALVSLEGKLYTIIIEDAHIAEGLRILFKLGLKGLKK</sequence>
<accession>A0A2H0BUN6</accession>
<dbReference type="EMBL" id="PCSZ01000033">
    <property type="protein sequence ID" value="PIP60760.1"/>
    <property type="molecule type" value="Genomic_DNA"/>
</dbReference>
<dbReference type="Proteomes" id="UP000231581">
    <property type="component" value="Unassembled WGS sequence"/>
</dbReference>
<comment type="caution">
    <text evidence="3">The sequence shown here is derived from an EMBL/GenBank/DDBJ whole genome shotgun (WGS) entry which is preliminary data.</text>
</comment>
<dbReference type="Pfam" id="PF01978">
    <property type="entry name" value="TrmB"/>
    <property type="match status" value="1"/>
</dbReference>
<dbReference type="InterPro" id="IPR051797">
    <property type="entry name" value="TrmB-like"/>
</dbReference>
<organism evidence="3 4">
    <name type="scientific">Candidatus Uhrbacteria bacterium CG22_combo_CG10-13_8_21_14_all_47_17</name>
    <dbReference type="NCBI Taxonomy" id="1975041"/>
    <lineage>
        <taxon>Bacteria</taxon>
        <taxon>Candidatus Uhriibacteriota</taxon>
    </lineage>
</organism>
<dbReference type="InterPro" id="IPR002831">
    <property type="entry name" value="Tscrpt_reg_TrmB_N"/>
</dbReference>
<dbReference type="InterPro" id="IPR036390">
    <property type="entry name" value="WH_DNA-bd_sf"/>
</dbReference>
<dbReference type="SUPFAM" id="SSF46785">
    <property type="entry name" value="Winged helix' DNA-binding domain"/>
    <property type="match status" value="1"/>
</dbReference>
<evidence type="ECO:0000259" key="2">
    <source>
        <dbReference type="Pfam" id="PF01978"/>
    </source>
</evidence>
<dbReference type="InterPro" id="IPR036388">
    <property type="entry name" value="WH-like_DNA-bd_sf"/>
</dbReference>
<dbReference type="PANTHER" id="PTHR34293:SF1">
    <property type="entry name" value="HTH-TYPE TRANSCRIPTIONAL REGULATOR TRMBL2"/>
    <property type="match status" value="1"/>
</dbReference>